<dbReference type="Pfam" id="PF00698">
    <property type="entry name" value="Acyl_transf_1"/>
    <property type="match status" value="1"/>
</dbReference>
<evidence type="ECO:0000256" key="3">
    <source>
        <dbReference type="ARBA" id="ARBA00048462"/>
    </source>
</evidence>
<organism evidence="7 8">
    <name type="scientific">Bacillus methanolicus (strain MGA3 / ATCC 53907)</name>
    <dbReference type="NCBI Taxonomy" id="796606"/>
    <lineage>
        <taxon>Bacteria</taxon>
        <taxon>Bacillati</taxon>
        <taxon>Bacillota</taxon>
        <taxon>Bacilli</taxon>
        <taxon>Bacillales</taxon>
        <taxon>Bacillaceae</taxon>
        <taxon>Bacillus</taxon>
    </lineage>
</organism>
<dbReference type="InterPro" id="IPR004410">
    <property type="entry name" value="Malonyl_CoA-ACP_transAc_FabD"/>
</dbReference>
<evidence type="ECO:0000259" key="6">
    <source>
        <dbReference type="SMART" id="SM00827"/>
    </source>
</evidence>
<dbReference type="EMBL" id="CP007739">
    <property type="protein sequence ID" value="AIE59620.1"/>
    <property type="molecule type" value="Genomic_DNA"/>
</dbReference>
<feature type="active site" evidence="5">
    <location>
        <position position="91"/>
    </location>
</feature>
<evidence type="ECO:0000256" key="1">
    <source>
        <dbReference type="ARBA" id="ARBA00022679"/>
    </source>
</evidence>
<dbReference type="InterPro" id="IPR016035">
    <property type="entry name" value="Acyl_Trfase/lysoPLipase"/>
</dbReference>
<evidence type="ECO:0000256" key="2">
    <source>
        <dbReference type="ARBA" id="ARBA00023315"/>
    </source>
</evidence>
<evidence type="ECO:0000256" key="5">
    <source>
        <dbReference type="PIRSR" id="PIRSR000446-1"/>
    </source>
</evidence>
<dbReference type="STRING" id="796606.BMMGA3_05960"/>
<dbReference type="RefSeq" id="WP_003348987.1">
    <property type="nucleotide sequence ID" value="NZ_ADWW01000004.1"/>
</dbReference>
<dbReference type="PANTHER" id="PTHR42681:SF1">
    <property type="entry name" value="MALONYL-COA-ACYL CARRIER PROTEIN TRANSACYLASE, MITOCHONDRIAL"/>
    <property type="match status" value="1"/>
</dbReference>
<dbReference type="PIRSF" id="PIRSF000446">
    <property type="entry name" value="Mct"/>
    <property type="match status" value="1"/>
</dbReference>
<dbReference type="eggNOG" id="COG0331">
    <property type="taxonomic scope" value="Bacteria"/>
</dbReference>
<keyword evidence="8" id="KW-1185">Reference proteome</keyword>
<evidence type="ECO:0000313" key="7">
    <source>
        <dbReference type="EMBL" id="AIE59620.1"/>
    </source>
</evidence>
<feature type="domain" description="Malonyl-CoA:ACP transacylase (MAT)" evidence="6">
    <location>
        <begin position="7"/>
        <end position="302"/>
    </location>
</feature>
<dbReference type="InterPro" id="IPR014043">
    <property type="entry name" value="Acyl_transferase_dom"/>
</dbReference>
<dbReference type="InterPro" id="IPR050858">
    <property type="entry name" value="Mal-CoA-ACP_Trans/PKS_FabD"/>
</dbReference>
<dbReference type="SMART" id="SM00827">
    <property type="entry name" value="PKS_AT"/>
    <property type="match status" value="1"/>
</dbReference>
<dbReference type="GO" id="GO:0006633">
    <property type="term" value="P:fatty acid biosynthetic process"/>
    <property type="evidence" value="ECO:0007669"/>
    <property type="project" value="TreeGrafter"/>
</dbReference>
<proteinExistence type="inferred from homology"/>
<dbReference type="HOGENOM" id="CLU_030558_0_1_9"/>
<keyword evidence="1 4" id="KW-0808">Transferase</keyword>
<evidence type="ECO:0000256" key="4">
    <source>
        <dbReference type="PIRNR" id="PIRNR000446"/>
    </source>
</evidence>
<dbReference type="PANTHER" id="PTHR42681">
    <property type="entry name" value="MALONYL-COA-ACYL CARRIER PROTEIN TRANSACYLASE, MITOCHONDRIAL"/>
    <property type="match status" value="1"/>
</dbReference>
<accession>I3DZ77</accession>
<dbReference type="GO" id="GO:0004314">
    <property type="term" value="F:[acyl-carrier-protein] S-malonyltransferase activity"/>
    <property type="evidence" value="ECO:0007669"/>
    <property type="project" value="UniProtKB-EC"/>
</dbReference>
<comment type="catalytic activity">
    <reaction evidence="3 4">
        <text>holo-[ACP] + malonyl-CoA = malonyl-[ACP] + CoA</text>
        <dbReference type="Rhea" id="RHEA:41792"/>
        <dbReference type="Rhea" id="RHEA-COMP:9623"/>
        <dbReference type="Rhea" id="RHEA-COMP:9685"/>
        <dbReference type="ChEBI" id="CHEBI:57287"/>
        <dbReference type="ChEBI" id="CHEBI:57384"/>
        <dbReference type="ChEBI" id="CHEBI:64479"/>
        <dbReference type="ChEBI" id="CHEBI:78449"/>
        <dbReference type="EC" id="2.3.1.39"/>
    </reaction>
</comment>
<gene>
    <name evidence="7" type="primary">fabD</name>
    <name evidence="7" type="ORF">BMMGA3_05960</name>
</gene>
<sequence length="314" mass="33793">MGKIAFLFPGQGSQTVGMGKALAESDSTIMEIFERADETLNFKLSNIIFEGPQEELTLTTNAQPALLTTSIAILQYFKKSGINPDFVAGHSLGEYSALVAAGAFSFEEGVRAVRKRGEYMEEAVPNGEGTMAAVLGLDRETLTEVTASVTAAGHTVQLANLNCPGQIVISGSKQGVELAGQKAKEKGAKRVIPLEVSGPFHSVLMKPAAEKFQSVLNEMSIKDAKVPVISNVTANPMTAASEIKEKLIEQLYSPVLWEDSVRKMIELGVDTFIEMGPGKVLTGLVKKVERSVKTFAVSDEDSFKAVIEVMKEEF</sequence>
<dbReference type="EC" id="2.3.1.39" evidence="4"/>
<keyword evidence="2 4" id="KW-0012">Acyltransferase</keyword>
<name>I3DZ77_BACMM</name>
<dbReference type="InterPro" id="IPR016036">
    <property type="entry name" value="Malonyl_transacylase_ACP-bd"/>
</dbReference>
<dbReference type="Gene3D" id="3.40.366.10">
    <property type="entry name" value="Malonyl-Coenzyme A Acyl Carrier Protein, domain 2"/>
    <property type="match status" value="1"/>
</dbReference>
<reference evidence="7 8" key="1">
    <citation type="journal article" date="2015" name="BMC Genomics">
        <title>Transcriptome analysis of thermophilic methylotrophic Bacillus methanolicus MGA3 using RNA-sequencing provides detailed insights into its previously uncharted transcriptional landscape.</title>
        <authorList>
            <person name="Irla M."/>
            <person name="Neshat A."/>
            <person name="Brautaset T."/>
            <person name="Ruckert C."/>
            <person name="Kalinowski J."/>
            <person name="Wendisch V.F."/>
        </authorList>
    </citation>
    <scope>NUCLEOTIDE SEQUENCE [LARGE SCALE GENOMIC DNA]</scope>
    <source>
        <strain evidence="8">MGA3 / ATCC 53907</strain>
    </source>
</reference>
<dbReference type="InterPro" id="IPR001227">
    <property type="entry name" value="Ac_transferase_dom_sf"/>
</dbReference>
<dbReference type="AlphaFoldDB" id="I3DZ77"/>
<evidence type="ECO:0000313" key="8">
    <source>
        <dbReference type="Proteomes" id="UP000027602"/>
    </source>
</evidence>
<dbReference type="FunFam" id="3.30.70.250:FF:000001">
    <property type="entry name" value="Malonyl CoA-acyl carrier protein transacylase"/>
    <property type="match status" value="1"/>
</dbReference>
<dbReference type="GO" id="GO:0005829">
    <property type="term" value="C:cytosol"/>
    <property type="evidence" value="ECO:0007669"/>
    <property type="project" value="TreeGrafter"/>
</dbReference>
<dbReference type="SUPFAM" id="SSF55048">
    <property type="entry name" value="Probable ACP-binding domain of malonyl-CoA ACP transacylase"/>
    <property type="match status" value="1"/>
</dbReference>
<feature type="active site" evidence="5">
    <location>
        <position position="201"/>
    </location>
</feature>
<dbReference type="InterPro" id="IPR024925">
    <property type="entry name" value="Malonyl_CoA-ACP_transAc"/>
</dbReference>
<dbReference type="SUPFAM" id="SSF52151">
    <property type="entry name" value="FabD/lysophospholipase-like"/>
    <property type="match status" value="1"/>
</dbReference>
<dbReference type="OrthoDB" id="9805460at2"/>
<dbReference type="Proteomes" id="UP000027602">
    <property type="component" value="Chromosome"/>
</dbReference>
<dbReference type="NCBIfam" id="TIGR00128">
    <property type="entry name" value="fabD"/>
    <property type="match status" value="1"/>
</dbReference>
<dbReference type="KEGG" id="bmet:BMMGA3_05960"/>
<protein>
    <recommendedName>
        <fullName evidence="4">Malonyl CoA-acyl carrier protein transacylase</fullName>
        <ecNumber evidence="4">2.3.1.39</ecNumber>
    </recommendedName>
</protein>
<dbReference type="Gene3D" id="3.30.70.250">
    <property type="entry name" value="Malonyl-CoA ACP transacylase, ACP-binding"/>
    <property type="match status" value="1"/>
</dbReference>
<comment type="similarity">
    <text evidence="4">Belongs to the fabD family.</text>
</comment>